<name>A0A2Z6NAQ3_TRISU</name>
<dbReference type="Proteomes" id="UP000242715">
    <property type="component" value="Unassembled WGS sequence"/>
</dbReference>
<evidence type="ECO:0008006" key="4">
    <source>
        <dbReference type="Google" id="ProtNLM"/>
    </source>
</evidence>
<dbReference type="EMBL" id="DF973514">
    <property type="protein sequence ID" value="GAU33055.1"/>
    <property type="molecule type" value="Genomic_DNA"/>
</dbReference>
<accession>A0A2Z6NAQ3</accession>
<keyword evidence="1" id="KW-0812">Transmembrane</keyword>
<sequence>MAFEGGNKVVAEQRWLNLNELERQHLWSLSFSSRGGDEERGEITQARRRQQEAEPLFFYFGTLLIFHFVNMLLQLFLLFVLFLGILNEFFKGDMVERFMEICYWDVAIANKGHSRFGFYQQWRMV</sequence>
<keyword evidence="3" id="KW-1185">Reference proteome</keyword>
<feature type="transmembrane region" description="Helical" evidence="1">
    <location>
        <begin position="56"/>
        <end position="86"/>
    </location>
</feature>
<dbReference type="AlphaFoldDB" id="A0A2Z6NAQ3"/>
<keyword evidence="1" id="KW-1133">Transmembrane helix</keyword>
<protein>
    <recommendedName>
        <fullName evidence="4">Transmembrane protein</fullName>
    </recommendedName>
</protein>
<proteinExistence type="predicted"/>
<evidence type="ECO:0000313" key="2">
    <source>
        <dbReference type="EMBL" id="GAU33055.1"/>
    </source>
</evidence>
<reference evidence="3" key="1">
    <citation type="journal article" date="2017" name="Front. Plant Sci.">
        <title>Climate Clever Clovers: New Paradigm to Reduce the Environmental Footprint of Ruminants by Breeding Low Methanogenic Forages Utilizing Haplotype Variation.</title>
        <authorList>
            <person name="Kaur P."/>
            <person name="Appels R."/>
            <person name="Bayer P.E."/>
            <person name="Keeble-Gagnere G."/>
            <person name="Wang J."/>
            <person name="Hirakawa H."/>
            <person name="Shirasawa K."/>
            <person name="Vercoe P."/>
            <person name="Stefanova K."/>
            <person name="Durmic Z."/>
            <person name="Nichols P."/>
            <person name="Revell C."/>
            <person name="Isobe S.N."/>
            <person name="Edwards D."/>
            <person name="Erskine W."/>
        </authorList>
    </citation>
    <scope>NUCLEOTIDE SEQUENCE [LARGE SCALE GENOMIC DNA]</scope>
    <source>
        <strain evidence="3">cv. Daliak</strain>
    </source>
</reference>
<organism evidence="2 3">
    <name type="scientific">Trifolium subterraneum</name>
    <name type="common">Subterranean clover</name>
    <dbReference type="NCBI Taxonomy" id="3900"/>
    <lineage>
        <taxon>Eukaryota</taxon>
        <taxon>Viridiplantae</taxon>
        <taxon>Streptophyta</taxon>
        <taxon>Embryophyta</taxon>
        <taxon>Tracheophyta</taxon>
        <taxon>Spermatophyta</taxon>
        <taxon>Magnoliopsida</taxon>
        <taxon>eudicotyledons</taxon>
        <taxon>Gunneridae</taxon>
        <taxon>Pentapetalae</taxon>
        <taxon>rosids</taxon>
        <taxon>fabids</taxon>
        <taxon>Fabales</taxon>
        <taxon>Fabaceae</taxon>
        <taxon>Papilionoideae</taxon>
        <taxon>50 kb inversion clade</taxon>
        <taxon>NPAAA clade</taxon>
        <taxon>Hologalegina</taxon>
        <taxon>IRL clade</taxon>
        <taxon>Trifolieae</taxon>
        <taxon>Trifolium</taxon>
    </lineage>
</organism>
<evidence type="ECO:0000313" key="3">
    <source>
        <dbReference type="Proteomes" id="UP000242715"/>
    </source>
</evidence>
<gene>
    <name evidence="2" type="ORF">TSUD_152100</name>
</gene>
<keyword evidence="1" id="KW-0472">Membrane</keyword>
<evidence type="ECO:0000256" key="1">
    <source>
        <dbReference type="SAM" id="Phobius"/>
    </source>
</evidence>